<keyword evidence="3" id="KW-1185">Reference proteome</keyword>
<feature type="signal peptide" evidence="1">
    <location>
        <begin position="1"/>
        <end position="21"/>
    </location>
</feature>
<sequence>MFSSAIITLLSVLVLATPASAIITKITAHTSHVNTTPMPPPTHPPLGASVTYGQGSTTGNSYRLPLRDLLVSSGTNNCNLAPYLVPDAGKNVTEMIEDILKQSQGVTVILASLLRNKTPEQDACRVDVNR</sequence>
<keyword evidence="1" id="KW-0732">Signal</keyword>
<dbReference type="InterPro" id="IPR036514">
    <property type="entry name" value="SGNH_hydro_sf"/>
</dbReference>
<comment type="caution">
    <text evidence="2">The sequence shown here is derived from an EMBL/GenBank/DDBJ whole genome shotgun (WGS) entry which is preliminary data.</text>
</comment>
<evidence type="ECO:0000313" key="3">
    <source>
        <dbReference type="Proteomes" id="UP001302126"/>
    </source>
</evidence>
<protein>
    <submittedName>
        <fullName evidence="2">Uncharacterized protein</fullName>
    </submittedName>
</protein>
<evidence type="ECO:0000256" key="1">
    <source>
        <dbReference type="SAM" id="SignalP"/>
    </source>
</evidence>
<dbReference type="Proteomes" id="UP001302126">
    <property type="component" value="Unassembled WGS sequence"/>
</dbReference>
<dbReference type="AlphaFoldDB" id="A0AAN7AJS2"/>
<dbReference type="EMBL" id="MU864392">
    <property type="protein sequence ID" value="KAK4188155.1"/>
    <property type="molecule type" value="Genomic_DNA"/>
</dbReference>
<dbReference type="Gene3D" id="3.40.50.1110">
    <property type="entry name" value="SGNH hydrolase"/>
    <property type="match status" value="1"/>
</dbReference>
<evidence type="ECO:0000313" key="2">
    <source>
        <dbReference type="EMBL" id="KAK4188155.1"/>
    </source>
</evidence>
<name>A0AAN7AJS2_9PEZI</name>
<reference evidence="2" key="1">
    <citation type="journal article" date="2023" name="Mol. Phylogenet. Evol.">
        <title>Genome-scale phylogeny and comparative genomics of the fungal order Sordariales.</title>
        <authorList>
            <person name="Hensen N."/>
            <person name="Bonometti L."/>
            <person name="Westerberg I."/>
            <person name="Brannstrom I.O."/>
            <person name="Guillou S."/>
            <person name="Cros-Aarteil S."/>
            <person name="Calhoun S."/>
            <person name="Haridas S."/>
            <person name="Kuo A."/>
            <person name="Mondo S."/>
            <person name="Pangilinan J."/>
            <person name="Riley R."/>
            <person name="LaButti K."/>
            <person name="Andreopoulos B."/>
            <person name="Lipzen A."/>
            <person name="Chen C."/>
            <person name="Yan M."/>
            <person name="Daum C."/>
            <person name="Ng V."/>
            <person name="Clum A."/>
            <person name="Steindorff A."/>
            <person name="Ohm R.A."/>
            <person name="Martin F."/>
            <person name="Silar P."/>
            <person name="Natvig D.O."/>
            <person name="Lalanne C."/>
            <person name="Gautier V."/>
            <person name="Ament-Velasquez S.L."/>
            <person name="Kruys A."/>
            <person name="Hutchinson M.I."/>
            <person name="Powell A.J."/>
            <person name="Barry K."/>
            <person name="Miller A.N."/>
            <person name="Grigoriev I.V."/>
            <person name="Debuchy R."/>
            <person name="Gladieux P."/>
            <person name="Hiltunen Thoren M."/>
            <person name="Johannesson H."/>
        </authorList>
    </citation>
    <scope>NUCLEOTIDE SEQUENCE</scope>
    <source>
        <strain evidence="2">PSN309</strain>
    </source>
</reference>
<gene>
    <name evidence="2" type="ORF">QBC35DRAFT_463229</name>
</gene>
<feature type="chain" id="PRO_5042949156" evidence="1">
    <location>
        <begin position="22"/>
        <end position="130"/>
    </location>
</feature>
<proteinExistence type="predicted"/>
<organism evidence="2 3">
    <name type="scientific">Podospora australis</name>
    <dbReference type="NCBI Taxonomy" id="1536484"/>
    <lineage>
        <taxon>Eukaryota</taxon>
        <taxon>Fungi</taxon>
        <taxon>Dikarya</taxon>
        <taxon>Ascomycota</taxon>
        <taxon>Pezizomycotina</taxon>
        <taxon>Sordariomycetes</taxon>
        <taxon>Sordariomycetidae</taxon>
        <taxon>Sordariales</taxon>
        <taxon>Podosporaceae</taxon>
        <taxon>Podospora</taxon>
    </lineage>
</organism>
<reference evidence="2" key="2">
    <citation type="submission" date="2023-05" db="EMBL/GenBank/DDBJ databases">
        <authorList>
            <consortium name="Lawrence Berkeley National Laboratory"/>
            <person name="Steindorff A."/>
            <person name="Hensen N."/>
            <person name="Bonometti L."/>
            <person name="Westerberg I."/>
            <person name="Brannstrom I.O."/>
            <person name="Guillou S."/>
            <person name="Cros-Aarteil S."/>
            <person name="Calhoun S."/>
            <person name="Haridas S."/>
            <person name="Kuo A."/>
            <person name="Mondo S."/>
            <person name="Pangilinan J."/>
            <person name="Riley R."/>
            <person name="Labutti K."/>
            <person name="Andreopoulos B."/>
            <person name="Lipzen A."/>
            <person name="Chen C."/>
            <person name="Yanf M."/>
            <person name="Daum C."/>
            <person name="Ng V."/>
            <person name="Clum A."/>
            <person name="Ohm R."/>
            <person name="Martin F."/>
            <person name="Silar P."/>
            <person name="Natvig D."/>
            <person name="Lalanne C."/>
            <person name="Gautier V."/>
            <person name="Ament-Velasquez S.L."/>
            <person name="Kruys A."/>
            <person name="Hutchinson M.I."/>
            <person name="Powell A.J."/>
            <person name="Barry K."/>
            <person name="Miller A.N."/>
            <person name="Grigoriev I.V."/>
            <person name="Debuchy R."/>
            <person name="Gladieux P."/>
            <person name="Thoren M.H."/>
            <person name="Johannesson H."/>
        </authorList>
    </citation>
    <scope>NUCLEOTIDE SEQUENCE</scope>
    <source>
        <strain evidence="2">PSN309</strain>
    </source>
</reference>
<accession>A0AAN7AJS2</accession>